<proteinExistence type="predicted"/>
<evidence type="ECO:0000313" key="2">
    <source>
        <dbReference type="Proteomes" id="UP001162992"/>
    </source>
</evidence>
<name>A0ACC2ET58_DIPCM</name>
<accession>A0ACC2ET58</accession>
<dbReference type="Proteomes" id="UP001162992">
    <property type="component" value="Chromosome 1"/>
</dbReference>
<dbReference type="EMBL" id="CM055092">
    <property type="protein sequence ID" value="KAJ7569759.1"/>
    <property type="molecule type" value="Genomic_DNA"/>
</dbReference>
<protein>
    <submittedName>
        <fullName evidence="1">Uncharacterized protein</fullName>
    </submittedName>
</protein>
<sequence>MQQSKFLLTHGRKRMLLDETINGHRWIPEPPNSNSHLSTSALGGFPFGGALVLLIVCGVVMVFLCFYLWKRIRNHIRLRRNSSERPAAEVNLEVISEEASLDNSVVLEKYENLKPALTLPVLMPGDGFPKYLAWPAVGVQDTPSFD</sequence>
<organism evidence="1 2">
    <name type="scientific">Diphasiastrum complanatum</name>
    <name type="common">Issler's clubmoss</name>
    <name type="synonym">Lycopodium complanatum</name>
    <dbReference type="NCBI Taxonomy" id="34168"/>
    <lineage>
        <taxon>Eukaryota</taxon>
        <taxon>Viridiplantae</taxon>
        <taxon>Streptophyta</taxon>
        <taxon>Embryophyta</taxon>
        <taxon>Tracheophyta</taxon>
        <taxon>Lycopodiopsida</taxon>
        <taxon>Lycopodiales</taxon>
        <taxon>Lycopodiaceae</taxon>
        <taxon>Lycopodioideae</taxon>
        <taxon>Diphasiastrum</taxon>
    </lineage>
</organism>
<gene>
    <name evidence="1" type="ORF">O6H91_01G092400</name>
</gene>
<keyword evidence="2" id="KW-1185">Reference proteome</keyword>
<comment type="caution">
    <text evidence="1">The sequence shown here is derived from an EMBL/GenBank/DDBJ whole genome shotgun (WGS) entry which is preliminary data.</text>
</comment>
<reference evidence="2" key="1">
    <citation type="journal article" date="2024" name="Proc. Natl. Acad. Sci. U.S.A.">
        <title>Extraordinary preservation of gene collinearity over three hundred million years revealed in homosporous lycophytes.</title>
        <authorList>
            <person name="Li C."/>
            <person name="Wickell D."/>
            <person name="Kuo L.Y."/>
            <person name="Chen X."/>
            <person name="Nie B."/>
            <person name="Liao X."/>
            <person name="Peng D."/>
            <person name="Ji J."/>
            <person name="Jenkins J."/>
            <person name="Williams M."/>
            <person name="Shu S."/>
            <person name="Plott C."/>
            <person name="Barry K."/>
            <person name="Rajasekar S."/>
            <person name="Grimwood J."/>
            <person name="Han X."/>
            <person name="Sun S."/>
            <person name="Hou Z."/>
            <person name="He W."/>
            <person name="Dai G."/>
            <person name="Sun C."/>
            <person name="Schmutz J."/>
            <person name="Leebens-Mack J.H."/>
            <person name="Li F.W."/>
            <person name="Wang L."/>
        </authorList>
    </citation>
    <scope>NUCLEOTIDE SEQUENCE [LARGE SCALE GENOMIC DNA]</scope>
    <source>
        <strain evidence="2">cv. PW_Plant_1</strain>
    </source>
</reference>
<evidence type="ECO:0000313" key="1">
    <source>
        <dbReference type="EMBL" id="KAJ7569759.1"/>
    </source>
</evidence>